<evidence type="ECO:0000313" key="2">
    <source>
        <dbReference type="EMBL" id="KAG8628269.1"/>
    </source>
</evidence>
<dbReference type="Proteomes" id="UP000809789">
    <property type="component" value="Unassembled WGS sequence"/>
</dbReference>
<gene>
    <name evidence="2" type="ORF">KVT40_004142</name>
</gene>
<feature type="signal peptide" evidence="1">
    <location>
        <begin position="1"/>
        <end position="19"/>
    </location>
</feature>
<dbReference type="OrthoDB" id="3880668at2759"/>
<evidence type="ECO:0000313" key="3">
    <source>
        <dbReference type="Proteomes" id="UP000809789"/>
    </source>
</evidence>
<keyword evidence="1" id="KW-0732">Signal</keyword>
<proteinExistence type="predicted"/>
<comment type="caution">
    <text evidence="2">The sequence shown here is derived from an EMBL/GenBank/DDBJ whole genome shotgun (WGS) entry which is preliminary data.</text>
</comment>
<evidence type="ECO:0000256" key="1">
    <source>
        <dbReference type="SAM" id="SignalP"/>
    </source>
</evidence>
<dbReference type="AlphaFoldDB" id="A0A8K0L4E9"/>
<dbReference type="EMBL" id="JAESVG020000004">
    <property type="protein sequence ID" value="KAG8628269.1"/>
    <property type="molecule type" value="Genomic_DNA"/>
</dbReference>
<feature type="chain" id="PRO_5035458918" evidence="1">
    <location>
        <begin position="20"/>
        <end position="131"/>
    </location>
</feature>
<sequence>MKLSVPATLLTTLALTTSAAPAPEAQGTSPAPIGPYFLTSYLTATCGTARGVSSFFQNTCKVLDFPARAVQFQTTSGIPARCTLFGYTTDTCFGTSFLTITGPSQQGRCYPTSSGIGANAFIRSVRLQCSR</sequence>
<accession>A0A8K0L4E9</accession>
<keyword evidence="3" id="KW-1185">Reference proteome</keyword>
<protein>
    <submittedName>
        <fullName evidence="2">Uncharacterized protein</fullName>
    </submittedName>
</protein>
<reference evidence="2" key="1">
    <citation type="submission" date="2021-07" db="EMBL/GenBank/DDBJ databases">
        <title>Elsinoe batatas strain:CRI-CJ2 Genome sequencing and assembly.</title>
        <authorList>
            <person name="Huang L."/>
        </authorList>
    </citation>
    <scope>NUCLEOTIDE SEQUENCE</scope>
    <source>
        <strain evidence="2">CRI-CJ2</strain>
    </source>
</reference>
<organism evidence="2 3">
    <name type="scientific">Elsinoe batatas</name>
    <dbReference type="NCBI Taxonomy" id="2601811"/>
    <lineage>
        <taxon>Eukaryota</taxon>
        <taxon>Fungi</taxon>
        <taxon>Dikarya</taxon>
        <taxon>Ascomycota</taxon>
        <taxon>Pezizomycotina</taxon>
        <taxon>Dothideomycetes</taxon>
        <taxon>Dothideomycetidae</taxon>
        <taxon>Myriangiales</taxon>
        <taxon>Elsinoaceae</taxon>
        <taxon>Elsinoe</taxon>
    </lineage>
</organism>
<name>A0A8K0L4E9_9PEZI</name>